<proteinExistence type="inferred from homology"/>
<feature type="binding site" evidence="3">
    <location>
        <begin position="179"/>
        <end position="186"/>
    </location>
    <ligand>
        <name>ATP</name>
        <dbReference type="ChEBI" id="CHEBI:30616"/>
    </ligand>
</feature>
<feature type="compositionally biased region" description="Low complexity" evidence="5">
    <location>
        <begin position="583"/>
        <end position="607"/>
    </location>
</feature>
<evidence type="ECO:0000313" key="7">
    <source>
        <dbReference type="EMBL" id="KAG7398598.1"/>
    </source>
</evidence>
<dbReference type="PANTHER" id="PTHR47972:SF28">
    <property type="entry name" value="KINESIN-LIKE PROTEIN KLP-3"/>
    <property type="match status" value="1"/>
</dbReference>
<keyword evidence="8" id="KW-1185">Reference proteome</keyword>
<sequence length="735" mass="78885">MASESRASARELATQLRSSVAALKRDVATSFRLCGRDFHVLGGELLGALERGRGRERAAADALAHERAARGKMETRLAELQGTIRVLCRVRPLLVAGGGSSGGDDSDVASPPDRRRKRVQVESSQELSVFSPVDGALYRSFSFSRVFHEQHSQQTVFKEVAPLVKAVVAGHHATVFAYGQTGAGKTHTMQGSEADRGLYSRAAELLYATMTQHQHVYDFNVTVQIVEIYNEEIYDLLAQPASSTNCTTATTTATATGATTTSANNSPSGKPGTVAVMGCHVGATSMCGNLPASTGTSSATVEIRHGENGVYLKNVESVAAPNAKELYDAITRSKTARANGKGDRSNRSHTVLLVDVRRTSKATGDIDTGRLSLVDLAGSERLSKSAETPAVTVRESQHINKSLAAIGDVLAALLAKDKHIPFRNSKLTHLLQDSLGGSANRTLLLVHVSPTSADVNETINSLKFASRVSHAQTGKSQRTERAEISRLNGVIANQASQLHALQEKLAAELEQRKKYEKRLQEYRQGEHRRKAKGDEAKKLSVLQNRTPSPPELPPPVSSRREKLVNNSLGLNGIENVAENILRGNESSPEGSEFSSSSSDKPSGISPPTNYSRRLSLTMLDRKTIAPLQTAATGKRKRPSVSEVRSILKKQRGNDDSVDATEADTSNISSITGSKQVSFDPSLATVGSVGLPSRQLNNTSTDPRVPAISSEEDRIDTGQAHQAKMERVEVAVDVAV</sequence>
<evidence type="ECO:0000256" key="1">
    <source>
        <dbReference type="ARBA" id="ARBA00022741"/>
    </source>
</evidence>
<accession>A0A8T1X2B4</accession>
<evidence type="ECO:0000256" key="3">
    <source>
        <dbReference type="PROSITE-ProRule" id="PRU00283"/>
    </source>
</evidence>
<evidence type="ECO:0000256" key="5">
    <source>
        <dbReference type="SAM" id="MobiDB-lite"/>
    </source>
</evidence>
<feature type="region of interest" description="Disordered" evidence="5">
    <location>
        <begin position="583"/>
        <end position="611"/>
    </location>
</feature>
<dbReference type="Pfam" id="PF00225">
    <property type="entry name" value="Kinesin"/>
    <property type="match status" value="2"/>
</dbReference>
<dbReference type="GO" id="GO:0008017">
    <property type="term" value="F:microtubule binding"/>
    <property type="evidence" value="ECO:0007669"/>
    <property type="project" value="InterPro"/>
</dbReference>
<keyword evidence="4" id="KW-0493">Microtubule</keyword>
<dbReference type="Proteomes" id="UP000693981">
    <property type="component" value="Unassembled WGS sequence"/>
</dbReference>
<feature type="region of interest" description="Disordered" evidence="5">
    <location>
        <begin position="625"/>
        <end position="663"/>
    </location>
</feature>
<comment type="caution">
    <text evidence="7">The sequence shown here is derived from an EMBL/GenBank/DDBJ whole genome shotgun (WGS) entry which is preliminary data.</text>
</comment>
<dbReference type="PANTHER" id="PTHR47972">
    <property type="entry name" value="KINESIN-LIKE PROTEIN KLP-3"/>
    <property type="match status" value="1"/>
</dbReference>
<feature type="region of interest" description="Disordered" evidence="5">
    <location>
        <begin position="98"/>
        <end position="121"/>
    </location>
</feature>
<dbReference type="AlphaFoldDB" id="A0A8T1X2B4"/>
<keyword evidence="1 3" id="KW-0547">Nucleotide-binding</keyword>
<keyword evidence="2 3" id="KW-0067">ATP-binding</keyword>
<feature type="compositionally biased region" description="Pro residues" evidence="5">
    <location>
        <begin position="547"/>
        <end position="556"/>
    </location>
</feature>
<name>A0A8T1X2B4_9STRA</name>
<evidence type="ECO:0000256" key="4">
    <source>
        <dbReference type="RuleBase" id="RU000394"/>
    </source>
</evidence>
<evidence type="ECO:0000259" key="6">
    <source>
        <dbReference type="PROSITE" id="PS50067"/>
    </source>
</evidence>
<evidence type="ECO:0000313" key="8">
    <source>
        <dbReference type="Proteomes" id="UP000693981"/>
    </source>
</evidence>
<dbReference type="EMBL" id="JAGDFL010000076">
    <property type="protein sequence ID" value="KAG7398598.1"/>
    <property type="molecule type" value="Genomic_DNA"/>
</dbReference>
<organism evidence="7 8">
    <name type="scientific">Phytophthora boehmeriae</name>
    <dbReference type="NCBI Taxonomy" id="109152"/>
    <lineage>
        <taxon>Eukaryota</taxon>
        <taxon>Sar</taxon>
        <taxon>Stramenopiles</taxon>
        <taxon>Oomycota</taxon>
        <taxon>Peronosporomycetes</taxon>
        <taxon>Peronosporales</taxon>
        <taxon>Peronosporaceae</taxon>
        <taxon>Phytophthora</taxon>
    </lineage>
</organism>
<feature type="region of interest" description="Disordered" evidence="5">
    <location>
        <begin position="520"/>
        <end position="560"/>
    </location>
</feature>
<evidence type="ECO:0000256" key="2">
    <source>
        <dbReference type="ARBA" id="ARBA00022840"/>
    </source>
</evidence>
<dbReference type="GO" id="GO:0007018">
    <property type="term" value="P:microtubule-based movement"/>
    <property type="evidence" value="ECO:0007669"/>
    <property type="project" value="InterPro"/>
</dbReference>
<feature type="region of interest" description="Disordered" evidence="5">
    <location>
        <begin position="689"/>
        <end position="723"/>
    </location>
</feature>
<comment type="similarity">
    <text evidence="3 4">Belongs to the TRAFAC class myosin-kinesin ATPase superfamily. Kinesin family.</text>
</comment>
<reference evidence="7" key="1">
    <citation type="submission" date="2021-02" db="EMBL/GenBank/DDBJ databases">
        <authorList>
            <person name="Palmer J.M."/>
        </authorList>
    </citation>
    <scope>NUCLEOTIDE SEQUENCE</scope>
    <source>
        <strain evidence="7">SCRP23</strain>
    </source>
</reference>
<dbReference type="PROSITE" id="PS50067">
    <property type="entry name" value="KINESIN_MOTOR_2"/>
    <property type="match status" value="1"/>
</dbReference>
<feature type="domain" description="Kinesin motor" evidence="6">
    <location>
        <begin position="83"/>
        <end position="471"/>
    </location>
</feature>
<dbReference type="InterPro" id="IPR027640">
    <property type="entry name" value="Kinesin-like_fam"/>
</dbReference>
<protein>
    <recommendedName>
        <fullName evidence="4">Kinesin-like protein</fullName>
    </recommendedName>
</protein>
<keyword evidence="3 4" id="KW-0505">Motor protein</keyword>
<gene>
    <name evidence="7" type="ORF">PHYBOEH_010753</name>
</gene>
<dbReference type="GO" id="GO:0005874">
    <property type="term" value="C:microtubule"/>
    <property type="evidence" value="ECO:0007669"/>
    <property type="project" value="UniProtKB-KW"/>
</dbReference>
<dbReference type="OrthoDB" id="3176171at2759"/>
<dbReference type="GO" id="GO:0005524">
    <property type="term" value="F:ATP binding"/>
    <property type="evidence" value="ECO:0007669"/>
    <property type="project" value="UniProtKB-UniRule"/>
</dbReference>
<dbReference type="InterPro" id="IPR019821">
    <property type="entry name" value="Kinesin_motor_CS"/>
</dbReference>
<dbReference type="GO" id="GO:0003777">
    <property type="term" value="F:microtubule motor activity"/>
    <property type="evidence" value="ECO:0007669"/>
    <property type="project" value="InterPro"/>
</dbReference>
<dbReference type="InterPro" id="IPR001752">
    <property type="entry name" value="Kinesin_motor_dom"/>
</dbReference>
<dbReference type="SMART" id="SM00129">
    <property type="entry name" value="KISc"/>
    <property type="match status" value="1"/>
</dbReference>
<dbReference type="PROSITE" id="PS00411">
    <property type="entry name" value="KINESIN_MOTOR_1"/>
    <property type="match status" value="1"/>
</dbReference>